<dbReference type="PaxDb" id="121845-A0A1S3DP81"/>
<dbReference type="AlphaFoldDB" id="A0A1S3DP81"/>
<organism evidence="8 9">
    <name type="scientific">Diaphorina citri</name>
    <name type="common">Asian citrus psyllid</name>
    <dbReference type="NCBI Taxonomy" id="121845"/>
    <lineage>
        <taxon>Eukaryota</taxon>
        <taxon>Metazoa</taxon>
        <taxon>Ecdysozoa</taxon>
        <taxon>Arthropoda</taxon>
        <taxon>Hexapoda</taxon>
        <taxon>Insecta</taxon>
        <taxon>Pterygota</taxon>
        <taxon>Neoptera</taxon>
        <taxon>Paraneoptera</taxon>
        <taxon>Hemiptera</taxon>
        <taxon>Sternorrhyncha</taxon>
        <taxon>Psylloidea</taxon>
        <taxon>Psyllidae</taxon>
        <taxon>Diaphorininae</taxon>
        <taxon>Diaphorina</taxon>
    </lineage>
</organism>
<evidence type="ECO:0000256" key="5">
    <source>
        <dbReference type="PROSITE-ProRule" id="PRU00042"/>
    </source>
</evidence>
<keyword evidence="4" id="KW-0862">Zinc</keyword>
<feature type="region of interest" description="Disordered" evidence="6">
    <location>
        <begin position="47"/>
        <end position="66"/>
    </location>
</feature>
<evidence type="ECO:0000259" key="7">
    <source>
        <dbReference type="PROSITE" id="PS50157"/>
    </source>
</evidence>
<feature type="domain" description="C2H2-type" evidence="7">
    <location>
        <begin position="208"/>
        <end position="232"/>
    </location>
</feature>
<feature type="domain" description="C2H2-type" evidence="7">
    <location>
        <begin position="377"/>
        <end position="400"/>
    </location>
</feature>
<dbReference type="SUPFAM" id="SSF57667">
    <property type="entry name" value="beta-beta-alpha zinc fingers"/>
    <property type="match status" value="4"/>
</dbReference>
<dbReference type="Gene3D" id="3.30.160.60">
    <property type="entry name" value="Classic Zinc Finger"/>
    <property type="match status" value="5"/>
</dbReference>
<keyword evidence="3 5" id="KW-0863">Zinc-finger</keyword>
<evidence type="ECO:0000313" key="8">
    <source>
        <dbReference type="Proteomes" id="UP000079169"/>
    </source>
</evidence>
<dbReference type="STRING" id="121845.A0A1S3DP81"/>
<dbReference type="RefSeq" id="XP_026687686.1">
    <property type="nucleotide sequence ID" value="XM_026831885.1"/>
</dbReference>
<dbReference type="PANTHER" id="PTHR24379:SF121">
    <property type="entry name" value="C2H2-TYPE DOMAIN-CONTAINING PROTEIN"/>
    <property type="match status" value="1"/>
</dbReference>
<dbReference type="RefSeq" id="XP_008485412.2">
    <property type="nucleotide sequence ID" value="XM_008487190.2"/>
</dbReference>
<gene>
    <name evidence="9 10" type="primary">LOC103522051</name>
</gene>
<name>A0A1S3DP81_DIACI</name>
<evidence type="ECO:0000313" key="9">
    <source>
        <dbReference type="RefSeq" id="XP_008485412.2"/>
    </source>
</evidence>
<accession>A0A1S3DP81</accession>
<dbReference type="SMART" id="SM00355">
    <property type="entry name" value="ZnF_C2H2"/>
    <property type="match status" value="12"/>
</dbReference>
<evidence type="ECO:0000256" key="6">
    <source>
        <dbReference type="SAM" id="MobiDB-lite"/>
    </source>
</evidence>
<dbReference type="PANTHER" id="PTHR24379">
    <property type="entry name" value="KRAB AND ZINC FINGER DOMAIN-CONTAINING"/>
    <property type="match status" value="1"/>
</dbReference>
<feature type="domain" description="C2H2-type" evidence="7">
    <location>
        <begin position="556"/>
        <end position="579"/>
    </location>
</feature>
<dbReference type="PROSITE" id="PS00028">
    <property type="entry name" value="ZINC_FINGER_C2H2_1"/>
    <property type="match status" value="9"/>
</dbReference>
<feature type="compositionally biased region" description="Basic and acidic residues" evidence="6">
    <location>
        <begin position="189"/>
        <end position="199"/>
    </location>
</feature>
<dbReference type="KEGG" id="dci:103522051"/>
<keyword evidence="2" id="KW-0677">Repeat</keyword>
<keyword evidence="8" id="KW-1185">Reference proteome</keyword>
<feature type="compositionally biased region" description="Basic and acidic residues" evidence="6">
    <location>
        <begin position="127"/>
        <end position="140"/>
    </location>
</feature>
<evidence type="ECO:0000256" key="2">
    <source>
        <dbReference type="ARBA" id="ARBA00022737"/>
    </source>
</evidence>
<keyword evidence="1" id="KW-0479">Metal-binding</keyword>
<reference evidence="9 10" key="1">
    <citation type="submission" date="2025-04" db="UniProtKB">
        <authorList>
            <consortium name="RefSeq"/>
        </authorList>
    </citation>
    <scope>IDENTIFICATION</scope>
</reference>
<feature type="compositionally biased region" description="Acidic residues" evidence="6">
    <location>
        <begin position="117"/>
        <end position="126"/>
    </location>
</feature>
<evidence type="ECO:0000256" key="3">
    <source>
        <dbReference type="ARBA" id="ARBA00022771"/>
    </source>
</evidence>
<protein>
    <submittedName>
        <fullName evidence="10">Zinc finger protein 33B-like isoform X1</fullName>
    </submittedName>
    <submittedName>
        <fullName evidence="9">Zinc finger protein 33B-like isoform X2</fullName>
    </submittedName>
</protein>
<evidence type="ECO:0000256" key="1">
    <source>
        <dbReference type="ARBA" id="ARBA00022723"/>
    </source>
</evidence>
<dbReference type="PROSITE" id="PS50157">
    <property type="entry name" value="ZINC_FINGER_C2H2_2"/>
    <property type="match status" value="8"/>
</dbReference>
<sequence length="603" mass="70854">MIGFQNFTKMIIKLPRNQVEIVEVIKQTEENVDVDIEGNEDKIMSDLDSKYSNPISSESPNDKNIDQNRQQIPMIIEHWNVNESDDSVEEKPNIDKITLENLNSGPYESKADKEFQYEAEDDEDVDKESRPDIAEQSEHDSFEDEYDDNDDEWNPYGKSNSRKSSAVRKKKTPVIQKTNKKQISSKEQNSQKEQKQSEPKSTLVKKEFLCNLCEKSFTMEKLLTRHVVRCHSERLCPICGASFGGVRKLNFHVKKEHGQSLHDCPLCKERFASVEDVHSHTNSAHSVSAYACTTPFCCKVYTSDLYLRTHLKCCGSKKKEILRCEKCNKVFATKFTMEEHLDWHMGVNYTCKDCNATFSHSRTLYRHINMEHWGYKYRCEPCKRDFADDRGLVKHNKIVHKVGGGMPEKYLCTLCPNKYYQKITLLRHIKNDHYGLRKKMKPLRVRIKKQRKQTNKKSIKKYWCCHCNKIYFRKCYLRYHLESFHYGFKYFCSLCGKCYSKKKSLERHILGHEKSLFSFPCNHCEKIFIKESLLRAHINECTGMGVIGTQRSSAYYMCSYCYMSFGSKLYLIHHIQGYHYLRVNLCQDIQNTKVEHIKVEFKT</sequence>
<dbReference type="InterPro" id="IPR013087">
    <property type="entry name" value="Znf_C2H2_type"/>
</dbReference>
<feature type="domain" description="C2H2-type" evidence="7">
    <location>
        <begin position="490"/>
        <end position="512"/>
    </location>
</feature>
<dbReference type="Proteomes" id="UP000079169">
    <property type="component" value="Unplaced"/>
</dbReference>
<feature type="compositionally biased region" description="Acidic residues" evidence="6">
    <location>
        <begin position="141"/>
        <end position="153"/>
    </location>
</feature>
<feature type="domain" description="C2H2-type" evidence="7">
    <location>
        <begin position="322"/>
        <end position="349"/>
    </location>
</feature>
<feature type="region of interest" description="Disordered" evidence="6">
    <location>
        <begin position="116"/>
        <end position="199"/>
    </location>
</feature>
<feature type="domain" description="C2H2-type" evidence="7">
    <location>
        <begin position="349"/>
        <end position="377"/>
    </location>
</feature>
<dbReference type="Pfam" id="PF00096">
    <property type="entry name" value="zf-C2H2"/>
    <property type="match status" value="4"/>
</dbReference>
<feature type="compositionally biased region" description="Polar residues" evidence="6">
    <location>
        <begin position="50"/>
        <end position="59"/>
    </location>
</feature>
<evidence type="ECO:0000256" key="4">
    <source>
        <dbReference type="ARBA" id="ARBA00022833"/>
    </source>
</evidence>
<feature type="domain" description="C2H2-type" evidence="7">
    <location>
        <begin position="462"/>
        <end position="490"/>
    </location>
</feature>
<dbReference type="GeneID" id="103522051"/>
<feature type="domain" description="C2H2-type" evidence="7">
    <location>
        <begin position="410"/>
        <end position="438"/>
    </location>
</feature>
<evidence type="ECO:0000313" key="10">
    <source>
        <dbReference type="RefSeq" id="XP_026687686.1"/>
    </source>
</evidence>
<proteinExistence type="predicted"/>
<dbReference type="GO" id="GO:0008270">
    <property type="term" value="F:zinc ion binding"/>
    <property type="evidence" value="ECO:0007669"/>
    <property type="project" value="UniProtKB-KW"/>
</dbReference>
<dbReference type="InterPro" id="IPR036236">
    <property type="entry name" value="Znf_C2H2_sf"/>
</dbReference>